<evidence type="ECO:0000313" key="2">
    <source>
        <dbReference type="Proteomes" id="UP000004030"/>
    </source>
</evidence>
<proteinExistence type="predicted"/>
<dbReference type="Proteomes" id="UP000004030">
    <property type="component" value="Unassembled WGS sequence"/>
</dbReference>
<dbReference type="EMBL" id="AGFM01000047">
    <property type="protein sequence ID" value="EHJ60059.1"/>
    <property type="molecule type" value="Genomic_DNA"/>
</dbReference>
<accession>G6EFA1</accession>
<evidence type="ECO:0000313" key="1">
    <source>
        <dbReference type="EMBL" id="EHJ60059.1"/>
    </source>
</evidence>
<organism evidence="1 2">
    <name type="scientific">Novosphingobium pentaromativorans US6-1</name>
    <dbReference type="NCBI Taxonomy" id="1088721"/>
    <lineage>
        <taxon>Bacteria</taxon>
        <taxon>Pseudomonadati</taxon>
        <taxon>Pseudomonadota</taxon>
        <taxon>Alphaproteobacteria</taxon>
        <taxon>Sphingomonadales</taxon>
        <taxon>Sphingomonadaceae</taxon>
        <taxon>Novosphingobium</taxon>
    </lineage>
</organism>
<name>G6EFA1_9SPHN</name>
<gene>
    <name evidence="1" type="ORF">NSU_3022</name>
</gene>
<keyword evidence="2" id="KW-1185">Reference proteome</keyword>
<dbReference type="AlphaFoldDB" id="G6EFA1"/>
<reference evidence="1 2" key="1">
    <citation type="journal article" date="2012" name="J. Bacteriol.">
        <title>Genome sequence of benzo(a)pyrene-degrading bacterium Novosphingobium pentaromativorans US6-1.</title>
        <authorList>
            <person name="Luo Y.R."/>
            <person name="Kang S.G."/>
            <person name="Kim S.J."/>
            <person name="Kim M.R."/>
            <person name="Li N."/>
            <person name="Lee J.H."/>
            <person name="Kwon K.K."/>
        </authorList>
    </citation>
    <scope>NUCLEOTIDE SEQUENCE [LARGE SCALE GENOMIC DNA]</scope>
    <source>
        <strain evidence="1 2">US6-1</strain>
    </source>
</reference>
<sequence length="57" mass="6548">MASWLEHRSEIYRAPTGFAKFQSAPVRRLSRSERKRGFIFEDLSAVSLTSGYGIDRL</sequence>
<comment type="caution">
    <text evidence="1">The sequence shown here is derived from an EMBL/GenBank/DDBJ whole genome shotgun (WGS) entry which is preliminary data.</text>
</comment>
<protein>
    <submittedName>
        <fullName evidence="1">Uncharacterized protein</fullName>
    </submittedName>
</protein>